<evidence type="ECO:0000313" key="2">
    <source>
        <dbReference type="Proteomes" id="UP000037505"/>
    </source>
</evidence>
<sequence length="110" mass="12498">MAEATGQTFDADRGQYWSGEIEAGTAKITRYQDGRPTRFTFKKPFQKAPHVQFTPDFGDNPAAGFKQSWLYFLGQGKPAVDKEGFTVGCFTDVGHELTFRYTAIEIRERY</sequence>
<name>A0A0L1J4T7_ASPN3</name>
<proteinExistence type="predicted"/>
<organism evidence="1 2">
    <name type="scientific">Aspergillus nomiae NRRL (strain ATCC 15546 / NRRL 13137 / CBS 260.88 / M93)</name>
    <dbReference type="NCBI Taxonomy" id="1509407"/>
    <lineage>
        <taxon>Eukaryota</taxon>
        <taxon>Fungi</taxon>
        <taxon>Dikarya</taxon>
        <taxon>Ascomycota</taxon>
        <taxon>Pezizomycotina</taxon>
        <taxon>Eurotiomycetes</taxon>
        <taxon>Eurotiomycetidae</taxon>
        <taxon>Eurotiales</taxon>
        <taxon>Aspergillaceae</taxon>
        <taxon>Aspergillus</taxon>
        <taxon>Aspergillus subgen. Circumdati</taxon>
    </lineage>
</organism>
<accession>A0A0L1J4T7</accession>
<dbReference type="OrthoDB" id="4419531at2759"/>
<dbReference type="EMBL" id="JNOM01000106">
    <property type="protein sequence ID" value="KNG86695.1"/>
    <property type="molecule type" value="Genomic_DNA"/>
</dbReference>
<dbReference type="AlphaFoldDB" id="A0A0L1J4T7"/>
<comment type="caution">
    <text evidence="1">The sequence shown here is derived from an EMBL/GenBank/DDBJ whole genome shotgun (WGS) entry which is preliminary data.</text>
</comment>
<reference evidence="1 2" key="1">
    <citation type="submission" date="2014-06" db="EMBL/GenBank/DDBJ databases">
        <title>The Genome of the Aflatoxigenic Filamentous Fungus Aspergillus nomius.</title>
        <authorList>
            <person name="Moore M.G."/>
            <person name="Shannon B.M."/>
            <person name="Brian M.M."/>
        </authorList>
    </citation>
    <scope>NUCLEOTIDE SEQUENCE [LARGE SCALE GENOMIC DNA]</scope>
    <source>
        <strain evidence="1 2">NRRL 13137</strain>
    </source>
</reference>
<protein>
    <submittedName>
        <fullName evidence="1">Uncharacterized protein</fullName>
    </submittedName>
</protein>
<gene>
    <name evidence="1" type="ORF">ANOM_005632</name>
</gene>
<dbReference type="RefSeq" id="XP_015407618.1">
    <property type="nucleotide sequence ID" value="XM_015550889.1"/>
</dbReference>
<keyword evidence="2" id="KW-1185">Reference proteome</keyword>
<evidence type="ECO:0000313" key="1">
    <source>
        <dbReference type="EMBL" id="KNG86695.1"/>
    </source>
</evidence>
<dbReference type="GeneID" id="26807436"/>
<dbReference type="Proteomes" id="UP000037505">
    <property type="component" value="Unassembled WGS sequence"/>
</dbReference>